<sequence>MPSACAKPETKASTEASETVKQCISIVEKKIRNLEKRKGKLDGYKARMSAGDVLNQDQLEAIAKFDGVIQSLELARELHKSFQTMCTDIEKVAKKQAKREKFERTQREVSRTKELLKLQSLLDSMGDETVRENFQTGANGAIKLSEEQLEQLDELYKLISPSREDGDFQEKLKQSSEHIVNILDGVDKPVIGTTYSALNQMISQIQESGYFDQATSEKAEETTAPLEAESAAEESAAAEEEVKPEQEEFTEVSPPAAATAEEEIASQPTGSHVPAARPVAPPQPHFQEESFFSTVAGFNSQPPVAVASNESRVQRPFQEIVSSVQGNFDFLQDSELEAVEGHPIDPAVVAVHPKVPSGNTDLPSHPAAAFQPNLLSGDGAQRSSPFVEQKSSSDSSASQSQLYSQQAAFEQSAAQQNSSSSSAYSTEQTFSPPGLMDNASISFGATSQQSTFMGEQPLSAAAMATDIGPQPIPLPSQALPGQSLSEQNFPAASDSAAFSNEAPVSYSEAAYGATNSSDFAQQQYEGQYADDGSDKKTFTMNPNASIFRSMYTEPPQQGGGSSSSGRGYNSNYNQRQGAYSSHRSNNGAPRGAGGRGGAKVSGSMNNGYSRGGSSGGPRGSSYGGSSNGRGGSSGNTYNRGGAGGAGMRGASSGRGGMRGSNRGTSYARSMQQGNMA</sequence>
<evidence type="ECO:0000259" key="3">
    <source>
        <dbReference type="Pfam" id="PF18293"/>
    </source>
</evidence>
<feature type="domain" description="Caprin-1 dimerization" evidence="3">
    <location>
        <begin position="98"/>
        <end position="212"/>
    </location>
</feature>
<dbReference type="Pfam" id="PF18293">
    <property type="entry name" value="Caprin-1_dimer"/>
    <property type="match status" value="1"/>
</dbReference>
<feature type="region of interest" description="Disordered" evidence="2">
    <location>
        <begin position="351"/>
        <end position="441"/>
    </location>
</feature>
<dbReference type="Proteomes" id="UP000014760">
    <property type="component" value="Unassembled WGS sequence"/>
</dbReference>
<feature type="compositionally biased region" description="Gly residues" evidence="2">
    <location>
        <begin position="609"/>
        <end position="633"/>
    </location>
</feature>
<feature type="region of interest" description="Disordered" evidence="2">
    <location>
        <begin position="466"/>
        <end position="491"/>
    </location>
</feature>
<dbReference type="OrthoDB" id="10062814at2759"/>
<dbReference type="EMBL" id="KB310159">
    <property type="protein sequence ID" value="ELT92363.1"/>
    <property type="molecule type" value="Genomic_DNA"/>
</dbReference>
<feature type="compositionally biased region" description="Low complexity" evidence="2">
    <location>
        <begin position="563"/>
        <end position="574"/>
    </location>
</feature>
<evidence type="ECO:0000256" key="2">
    <source>
        <dbReference type="SAM" id="MobiDB-lite"/>
    </source>
</evidence>
<reference evidence="5" key="3">
    <citation type="submission" date="2015-06" db="UniProtKB">
        <authorList>
            <consortium name="EnsemblMetazoa"/>
        </authorList>
    </citation>
    <scope>IDENTIFICATION</scope>
</reference>
<accession>R7TF38</accession>
<feature type="region of interest" description="Disordered" evidence="2">
    <location>
        <begin position="212"/>
        <end position="288"/>
    </location>
</feature>
<dbReference type="EnsemblMetazoa" id="CapteT169720">
    <property type="protein sequence ID" value="CapteP169720"/>
    <property type="gene ID" value="CapteG169720"/>
</dbReference>
<feature type="compositionally biased region" description="Polar residues" evidence="2">
    <location>
        <begin position="479"/>
        <end position="490"/>
    </location>
</feature>
<reference evidence="6" key="1">
    <citation type="submission" date="2012-12" db="EMBL/GenBank/DDBJ databases">
        <authorList>
            <person name="Hellsten U."/>
            <person name="Grimwood J."/>
            <person name="Chapman J.A."/>
            <person name="Shapiro H."/>
            <person name="Aerts A."/>
            <person name="Otillar R.P."/>
            <person name="Terry A.Y."/>
            <person name="Boore J.L."/>
            <person name="Simakov O."/>
            <person name="Marletaz F."/>
            <person name="Cho S.-J."/>
            <person name="Edsinger-Gonzales E."/>
            <person name="Havlak P."/>
            <person name="Kuo D.-H."/>
            <person name="Larsson T."/>
            <person name="Lv J."/>
            <person name="Arendt D."/>
            <person name="Savage R."/>
            <person name="Osoegawa K."/>
            <person name="de Jong P."/>
            <person name="Lindberg D.R."/>
            <person name="Seaver E.C."/>
            <person name="Weisblat D.A."/>
            <person name="Putnam N.H."/>
            <person name="Grigoriev I.V."/>
            <person name="Rokhsar D.S."/>
        </authorList>
    </citation>
    <scope>NUCLEOTIDE SEQUENCE</scope>
    <source>
        <strain evidence="6">I ESC-2004</strain>
    </source>
</reference>
<dbReference type="OMA" id="GNNHWNS"/>
<dbReference type="InterPro" id="IPR028816">
    <property type="entry name" value="Caprin"/>
</dbReference>
<feature type="region of interest" description="Disordered" evidence="2">
    <location>
        <begin position="549"/>
        <end position="676"/>
    </location>
</feature>
<feature type="compositionally biased region" description="Acidic residues" evidence="2">
    <location>
        <begin position="230"/>
        <end position="239"/>
    </location>
</feature>
<feature type="compositionally biased region" description="Polar residues" evidence="2">
    <location>
        <begin position="575"/>
        <end position="586"/>
    </location>
</feature>
<dbReference type="GO" id="GO:0005737">
    <property type="term" value="C:cytoplasm"/>
    <property type="evidence" value="ECO:0007669"/>
    <property type="project" value="TreeGrafter"/>
</dbReference>
<dbReference type="InterPro" id="IPR041637">
    <property type="entry name" value="Caprin-1_dimer"/>
</dbReference>
<evidence type="ECO:0000313" key="4">
    <source>
        <dbReference type="EMBL" id="ELT92363.1"/>
    </source>
</evidence>
<dbReference type="PANTHER" id="PTHR22922">
    <property type="entry name" value="GPI-ANCHORED PROTEIN P137"/>
    <property type="match status" value="1"/>
</dbReference>
<feature type="compositionally biased region" description="Polar residues" evidence="2">
    <location>
        <begin position="664"/>
        <end position="676"/>
    </location>
</feature>
<dbReference type="GO" id="GO:0003723">
    <property type="term" value="F:RNA binding"/>
    <property type="evidence" value="ECO:0007669"/>
    <property type="project" value="TreeGrafter"/>
</dbReference>
<dbReference type="EMBL" id="AMQN01002842">
    <property type="status" value="NOT_ANNOTATED_CDS"/>
    <property type="molecule type" value="Genomic_DNA"/>
</dbReference>
<name>R7TF38_CAPTE</name>
<dbReference type="STRING" id="283909.R7TF38"/>
<protein>
    <recommendedName>
        <fullName evidence="3">Caprin-1 dimerization domain-containing protein</fullName>
    </recommendedName>
</protein>
<feature type="compositionally biased region" description="Gly residues" evidence="2">
    <location>
        <begin position="590"/>
        <end position="599"/>
    </location>
</feature>
<gene>
    <name evidence="4" type="ORF">CAPTEDRAFT_169720</name>
</gene>
<organism evidence="4">
    <name type="scientific">Capitella teleta</name>
    <name type="common">Polychaete worm</name>
    <dbReference type="NCBI Taxonomy" id="283909"/>
    <lineage>
        <taxon>Eukaryota</taxon>
        <taxon>Metazoa</taxon>
        <taxon>Spiralia</taxon>
        <taxon>Lophotrochozoa</taxon>
        <taxon>Annelida</taxon>
        <taxon>Polychaeta</taxon>
        <taxon>Sedentaria</taxon>
        <taxon>Scolecida</taxon>
        <taxon>Capitellidae</taxon>
        <taxon>Capitella</taxon>
    </lineage>
</organism>
<dbReference type="AlphaFoldDB" id="R7TF38"/>
<reference evidence="4 6" key="2">
    <citation type="journal article" date="2013" name="Nature">
        <title>Insights into bilaterian evolution from three spiralian genomes.</title>
        <authorList>
            <person name="Simakov O."/>
            <person name="Marletaz F."/>
            <person name="Cho S.J."/>
            <person name="Edsinger-Gonzales E."/>
            <person name="Havlak P."/>
            <person name="Hellsten U."/>
            <person name="Kuo D.H."/>
            <person name="Larsson T."/>
            <person name="Lv J."/>
            <person name="Arendt D."/>
            <person name="Savage R."/>
            <person name="Osoegawa K."/>
            <person name="de Jong P."/>
            <person name="Grimwood J."/>
            <person name="Chapman J.A."/>
            <person name="Shapiro H."/>
            <person name="Aerts A."/>
            <person name="Otillar R.P."/>
            <person name="Terry A.Y."/>
            <person name="Boore J.L."/>
            <person name="Grigoriev I.V."/>
            <person name="Lindberg D.R."/>
            <person name="Seaver E.C."/>
            <person name="Weisblat D.A."/>
            <person name="Putnam N.H."/>
            <person name="Rokhsar D.S."/>
        </authorList>
    </citation>
    <scope>NUCLEOTIDE SEQUENCE</scope>
    <source>
        <strain evidence="4 6">I ESC-2004</strain>
    </source>
</reference>
<evidence type="ECO:0000313" key="5">
    <source>
        <dbReference type="EnsemblMetazoa" id="CapteP169720"/>
    </source>
</evidence>
<feature type="compositionally biased region" description="Gly residues" evidence="2">
    <location>
        <begin position="640"/>
        <end position="658"/>
    </location>
</feature>
<evidence type="ECO:0000313" key="6">
    <source>
        <dbReference type="Proteomes" id="UP000014760"/>
    </source>
</evidence>
<dbReference type="HOGENOM" id="CLU_406665_0_0_1"/>
<dbReference type="PANTHER" id="PTHR22922:SF19">
    <property type="entry name" value="CAPRIN HOMOLOG"/>
    <property type="match status" value="1"/>
</dbReference>
<feature type="compositionally biased region" description="Low complexity" evidence="2">
    <location>
        <begin position="389"/>
        <end position="431"/>
    </location>
</feature>
<keyword evidence="6" id="KW-1185">Reference proteome</keyword>
<proteinExistence type="inferred from homology"/>
<evidence type="ECO:0000256" key="1">
    <source>
        <dbReference type="ARBA" id="ARBA00007950"/>
    </source>
</evidence>
<comment type="similarity">
    <text evidence="1">Belongs to the caprin family.</text>
</comment>